<dbReference type="Proteomes" id="UP001206312">
    <property type="component" value="Unassembled WGS sequence"/>
</dbReference>
<dbReference type="SUPFAM" id="SSF55729">
    <property type="entry name" value="Acyl-CoA N-acyltransferases (Nat)"/>
    <property type="match status" value="1"/>
</dbReference>
<reference evidence="2 3" key="1">
    <citation type="submission" date="2022-06" db="EMBL/GenBank/DDBJ databases">
        <authorList>
            <person name="Xuan X."/>
        </authorList>
    </citation>
    <scope>NUCLEOTIDE SEQUENCE [LARGE SCALE GENOMIC DNA]</scope>
    <source>
        <strain evidence="2 3">2V75</strain>
    </source>
</reference>
<dbReference type="InterPro" id="IPR000182">
    <property type="entry name" value="GNAT_dom"/>
</dbReference>
<dbReference type="InterPro" id="IPR016181">
    <property type="entry name" value="Acyl_CoA_acyltransferase"/>
</dbReference>
<dbReference type="InterPro" id="IPR050276">
    <property type="entry name" value="MshD_Acetyltransferase"/>
</dbReference>
<dbReference type="CDD" id="cd04301">
    <property type="entry name" value="NAT_SF"/>
    <property type="match status" value="1"/>
</dbReference>
<accession>A0ABT1B2C8</accession>
<keyword evidence="3" id="KW-1185">Reference proteome</keyword>
<dbReference type="PROSITE" id="PS51186">
    <property type="entry name" value="GNAT"/>
    <property type="match status" value="1"/>
</dbReference>
<dbReference type="RefSeq" id="WP_252741949.1">
    <property type="nucleotide sequence ID" value="NZ_JAMXIB010000010.1"/>
</dbReference>
<gene>
    <name evidence="2" type="ORF">NG653_11980</name>
</gene>
<evidence type="ECO:0000313" key="3">
    <source>
        <dbReference type="Proteomes" id="UP001206312"/>
    </source>
</evidence>
<dbReference type="EMBL" id="JAMXIB010000010">
    <property type="protein sequence ID" value="MCO5725578.1"/>
    <property type="molecule type" value="Genomic_DNA"/>
</dbReference>
<evidence type="ECO:0000259" key="1">
    <source>
        <dbReference type="PROSITE" id="PS51186"/>
    </source>
</evidence>
<dbReference type="Pfam" id="PF00583">
    <property type="entry name" value="Acetyltransf_1"/>
    <property type="match status" value="1"/>
</dbReference>
<feature type="domain" description="N-acetyltransferase" evidence="1">
    <location>
        <begin position="12"/>
        <end position="173"/>
    </location>
</feature>
<sequence>MSFLSALMDPMVELRQATHPEDAREIAGLASTIWREHYTPIIGKAQVEYMLERFQSAAAIADQIKGGMQYYLILSGGHAVGYLAFEKQGEGLFLSKIYLLNEFRGKGLGREAMEFISREARDRGCSTISLTVNKNNTRSIAAYEGMGFKKKEALVMDIGGGFVMDDYRMEKAL</sequence>
<dbReference type="PANTHER" id="PTHR43617">
    <property type="entry name" value="L-AMINO ACID N-ACETYLTRANSFERASE"/>
    <property type="match status" value="1"/>
</dbReference>
<comment type="caution">
    <text evidence="2">The sequence shown here is derived from an EMBL/GenBank/DDBJ whole genome shotgun (WGS) entry which is preliminary data.</text>
</comment>
<proteinExistence type="predicted"/>
<name>A0ABT1B2C8_9FLAO</name>
<dbReference type="Gene3D" id="3.40.630.30">
    <property type="match status" value="1"/>
</dbReference>
<evidence type="ECO:0000313" key="2">
    <source>
        <dbReference type="EMBL" id="MCO5725578.1"/>
    </source>
</evidence>
<protein>
    <submittedName>
        <fullName evidence="2">GNAT family N-acetyltransferase</fullName>
    </submittedName>
</protein>
<organism evidence="2 3">
    <name type="scientific">Robiginitalea marina</name>
    <dbReference type="NCBI Taxonomy" id="2954105"/>
    <lineage>
        <taxon>Bacteria</taxon>
        <taxon>Pseudomonadati</taxon>
        <taxon>Bacteroidota</taxon>
        <taxon>Flavobacteriia</taxon>
        <taxon>Flavobacteriales</taxon>
        <taxon>Flavobacteriaceae</taxon>
        <taxon>Robiginitalea</taxon>
    </lineage>
</organism>